<dbReference type="Gene3D" id="2.60.120.590">
    <property type="entry name" value="Alpha-ketoglutarate-dependent dioxygenase AlkB-like"/>
    <property type="match status" value="1"/>
</dbReference>
<keyword evidence="6" id="KW-0560">Oxidoreductase</keyword>
<dbReference type="EMBL" id="QGTJ01000011">
    <property type="protein sequence ID" value="PWV59261.1"/>
    <property type="molecule type" value="Genomic_DNA"/>
</dbReference>
<reference evidence="10 11" key="1">
    <citation type="submission" date="2018-05" db="EMBL/GenBank/DDBJ databases">
        <title>Genomic Encyclopedia of Type Strains, Phase IV (KMG-IV): sequencing the most valuable type-strain genomes for metagenomic binning, comparative biology and taxonomic classification.</title>
        <authorList>
            <person name="Goeker M."/>
        </authorList>
    </citation>
    <scope>NUCLEOTIDE SEQUENCE [LARGE SCALE GENOMIC DNA]</scope>
    <source>
        <strain evidence="10 11">DSM 23606</strain>
    </source>
</reference>
<keyword evidence="3" id="KW-0227">DNA damage</keyword>
<dbReference type="InterPro" id="IPR005123">
    <property type="entry name" value="Oxoglu/Fe-dep_dioxygenase_dom"/>
</dbReference>
<dbReference type="FunFam" id="2.60.120.590:FF:000004">
    <property type="entry name" value="DNA oxidative demethylase ALKBH2"/>
    <property type="match status" value="1"/>
</dbReference>
<comment type="cofactor">
    <cofactor evidence="1">
        <name>Fe(2+)</name>
        <dbReference type="ChEBI" id="CHEBI:29033"/>
    </cofactor>
</comment>
<keyword evidence="5 10" id="KW-0223">Dioxygenase</keyword>
<evidence type="ECO:0000256" key="4">
    <source>
        <dbReference type="ARBA" id="ARBA00022842"/>
    </source>
</evidence>
<keyword evidence="11" id="KW-1185">Reference proteome</keyword>
<dbReference type="GO" id="GO:0140097">
    <property type="term" value="F:catalytic activity, acting on DNA"/>
    <property type="evidence" value="ECO:0007669"/>
    <property type="project" value="UniProtKB-ARBA"/>
</dbReference>
<evidence type="ECO:0000259" key="9">
    <source>
        <dbReference type="PROSITE" id="PS51471"/>
    </source>
</evidence>
<keyword evidence="8" id="KW-0234">DNA repair</keyword>
<dbReference type="GO" id="GO:0051213">
    <property type="term" value="F:dioxygenase activity"/>
    <property type="evidence" value="ECO:0007669"/>
    <property type="project" value="UniProtKB-KW"/>
</dbReference>
<keyword evidence="2" id="KW-0479">Metal-binding</keyword>
<dbReference type="PROSITE" id="PS51471">
    <property type="entry name" value="FE2OG_OXY"/>
    <property type="match status" value="1"/>
</dbReference>
<name>A0A317MRD0_9GAMM</name>
<dbReference type="GO" id="GO:0016705">
    <property type="term" value="F:oxidoreductase activity, acting on paired donors, with incorporation or reduction of molecular oxygen"/>
    <property type="evidence" value="ECO:0007669"/>
    <property type="project" value="UniProtKB-ARBA"/>
</dbReference>
<gene>
    <name evidence="10" type="ORF">C7443_11129</name>
</gene>
<accession>A0A317MRD0</accession>
<comment type="caution">
    <text evidence="10">The sequence shown here is derived from an EMBL/GenBank/DDBJ whole genome shotgun (WGS) entry which is preliminary data.</text>
</comment>
<evidence type="ECO:0000256" key="6">
    <source>
        <dbReference type="ARBA" id="ARBA00023002"/>
    </source>
</evidence>
<dbReference type="Pfam" id="PF13532">
    <property type="entry name" value="2OG-FeII_Oxy_2"/>
    <property type="match status" value="1"/>
</dbReference>
<proteinExistence type="predicted"/>
<dbReference type="RefSeq" id="WP_110019673.1">
    <property type="nucleotide sequence ID" value="NZ_QGTJ01000011.1"/>
</dbReference>
<evidence type="ECO:0000256" key="1">
    <source>
        <dbReference type="ARBA" id="ARBA00001954"/>
    </source>
</evidence>
<dbReference type="InterPro" id="IPR032854">
    <property type="entry name" value="ALKBH3"/>
</dbReference>
<dbReference type="Proteomes" id="UP000246569">
    <property type="component" value="Unassembled WGS sequence"/>
</dbReference>
<evidence type="ECO:0000256" key="3">
    <source>
        <dbReference type="ARBA" id="ARBA00022763"/>
    </source>
</evidence>
<sequence>MELFDEGACEVLRWPDAEWLYWPRFLPAAEADAVFAQLRDELAWRQDELHIGGRTIPIPRLNAWYADVGRGYTYSGIRMEPLPWTEMLAGLRTRVETACAARFNSVLCNFYRDGRDSVAWHADDEPELGREPQIASLSLGAERTFELRHRRARELGLRTQHLHLLGGSLLLMRGATQRCWLHRLPKEPGITRGRINLTFRQVL</sequence>
<evidence type="ECO:0000256" key="7">
    <source>
        <dbReference type="ARBA" id="ARBA00023004"/>
    </source>
</evidence>
<dbReference type="GO" id="GO:0046872">
    <property type="term" value="F:metal ion binding"/>
    <property type="evidence" value="ECO:0007669"/>
    <property type="project" value="UniProtKB-KW"/>
</dbReference>
<feature type="domain" description="Fe2OG dioxygenase" evidence="9">
    <location>
        <begin position="102"/>
        <end position="203"/>
    </location>
</feature>
<keyword evidence="4" id="KW-0460">Magnesium</keyword>
<evidence type="ECO:0000313" key="11">
    <source>
        <dbReference type="Proteomes" id="UP000246569"/>
    </source>
</evidence>
<dbReference type="InterPro" id="IPR027450">
    <property type="entry name" value="AlkB-like"/>
</dbReference>
<dbReference type="SUPFAM" id="SSF51197">
    <property type="entry name" value="Clavaminate synthase-like"/>
    <property type="match status" value="1"/>
</dbReference>
<dbReference type="PANTHER" id="PTHR31212">
    <property type="entry name" value="ALPHA-KETOGLUTARATE-DEPENDENT DIOXYGENASE ALKB HOMOLOG 3"/>
    <property type="match status" value="1"/>
</dbReference>
<evidence type="ECO:0000313" key="10">
    <source>
        <dbReference type="EMBL" id="PWV59261.1"/>
    </source>
</evidence>
<dbReference type="OrthoDB" id="190276at2"/>
<dbReference type="PANTHER" id="PTHR31212:SF4">
    <property type="entry name" value="ALPHA-KETOGLUTARATE-DEPENDENT DIOXYGENASE ALKB HOMOLOG 3"/>
    <property type="match status" value="1"/>
</dbReference>
<dbReference type="GO" id="GO:0006307">
    <property type="term" value="P:DNA alkylation repair"/>
    <property type="evidence" value="ECO:0007669"/>
    <property type="project" value="InterPro"/>
</dbReference>
<dbReference type="InterPro" id="IPR037151">
    <property type="entry name" value="AlkB-like_sf"/>
</dbReference>
<dbReference type="GO" id="GO:0032451">
    <property type="term" value="F:demethylase activity"/>
    <property type="evidence" value="ECO:0007669"/>
    <property type="project" value="UniProtKB-ARBA"/>
</dbReference>
<evidence type="ECO:0000256" key="8">
    <source>
        <dbReference type="ARBA" id="ARBA00023204"/>
    </source>
</evidence>
<protein>
    <submittedName>
        <fullName evidence="10">DNA-N1-methyladenine dioxygenase</fullName>
    </submittedName>
</protein>
<keyword evidence="7" id="KW-0408">Iron</keyword>
<organism evidence="10 11">
    <name type="scientific">Plasticicumulans acidivorans</name>
    <dbReference type="NCBI Taxonomy" id="886464"/>
    <lineage>
        <taxon>Bacteria</taxon>
        <taxon>Pseudomonadati</taxon>
        <taxon>Pseudomonadota</taxon>
        <taxon>Gammaproteobacteria</taxon>
        <taxon>Candidatus Competibacteraceae</taxon>
        <taxon>Plasticicumulans</taxon>
    </lineage>
</organism>
<dbReference type="GO" id="GO:0016787">
    <property type="term" value="F:hydrolase activity"/>
    <property type="evidence" value="ECO:0007669"/>
    <property type="project" value="UniProtKB-ARBA"/>
</dbReference>
<evidence type="ECO:0000256" key="5">
    <source>
        <dbReference type="ARBA" id="ARBA00022964"/>
    </source>
</evidence>
<dbReference type="AlphaFoldDB" id="A0A317MRD0"/>
<evidence type="ECO:0000256" key="2">
    <source>
        <dbReference type="ARBA" id="ARBA00022723"/>
    </source>
</evidence>